<dbReference type="GO" id="GO:0005634">
    <property type="term" value="C:nucleus"/>
    <property type="evidence" value="ECO:0007669"/>
    <property type="project" value="TreeGrafter"/>
</dbReference>
<dbReference type="EnsemblMetazoa" id="CLYHEMT008491.1">
    <property type="protein sequence ID" value="CLYHEMP008491.1"/>
    <property type="gene ID" value="CLYHEMG008491"/>
</dbReference>
<feature type="chain" id="PRO_5029667983" description="PSI domain-containing protein" evidence="4">
    <location>
        <begin position="21"/>
        <end position="512"/>
    </location>
</feature>
<evidence type="ECO:0000256" key="1">
    <source>
        <dbReference type="ARBA" id="ARBA00023180"/>
    </source>
</evidence>
<feature type="domain" description="PSI" evidence="5">
    <location>
        <begin position="311"/>
        <end position="348"/>
    </location>
</feature>
<dbReference type="AlphaFoldDB" id="A0A7M5UB34"/>
<proteinExistence type="predicted"/>
<sequence>MKILLHKIILLACFVGYTSSTCASYYTCDTCAAYKGCYWCSTSSKCEDYYGEKFADIICPNKWIQHDSLCPAVANTNGGGAADSDLLNLLTNGGQTPLNSLLSGGDNSLAQAQQTSQGSSQELKDLLHKLLLLKLLRKIKAEGTSSLTPQETKLLSQITNVGQQQQQQVVTTTTTTTQSPNMKNEIKKLLNILQKQTDNKAGKGGKEAVTTMSPGVGKTAQNATIGKTIAPSSPPTQKPLITEINKQKATNETVLSLLKKIDEQNAGVEYQENKPESIGKPVAKTKPVVKTTPVAKVTKAAVIKNGVSMNFCKLYEETGLCNSDHNCTWCNTKDVCIRRSDTDYKGCVDAKDRMTDKEFGLDTCLAMKHCKQCVENDKCYWCDVSKSCHTYPFFGYVPHSCGGDWYVKQCDVQLAVIIIVLPLIIILLAMVTFYFCLKYCYYRRKVLRVPLFEKPGVFDYRKDKKVYYVNPEDESSDTELAAEKIRKKYRLPVEREPLIDPKLREGVLDVFL</sequence>
<protein>
    <recommendedName>
        <fullName evidence="5">PSI domain-containing protein</fullName>
    </recommendedName>
</protein>
<dbReference type="GO" id="GO:0005737">
    <property type="term" value="C:cytoplasm"/>
    <property type="evidence" value="ECO:0007669"/>
    <property type="project" value="TreeGrafter"/>
</dbReference>
<dbReference type="InterPro" id="IPR009030">
    <property type="entry name" value="Growth_fac_rcpt_cys_sf"/>
</dbReference>
<feature type="domain" description="PSI" evidence="5">
    <location>
        <begin position="21"/>
        <end position="71"/>
    </location>
</feature>
<evidence type="ECO:0000256" key="2">
    <source>
        <dbReference type="SAM" id="MobiDB-lite"/>
    </source>
</evidence>
<keyword evidence="3" id="KW-0472">Membrane</keyword>
<reference evidence="6" key="1">
    <citation type="submission" date="2021-01" db="UniProtKB">
        <authorList>
            <consortium name="EnsemblMetazoa"/>
        </authorList>
    </citation>
    <scope>IDENTIFICATION</scope>
</reference>
<dbReference type="OrthoDB" id="5959299at2759"/>
<evidence type="ECO:0000313" key="6">
    <source>
        <dbReference type="EnsemblMetazoa" id="CLYHEMP008491.1"/>
    </source>
</evidence>
<dbReference type="GO" id="GO:0006606">
    <property type="term" value="P:protein import into nucleus"/>
    <property type="evidence" value="ECO:0007669"/>
    <property type="project" value="TreeGrafter"/>
</dbReference>
<dbReference type="RefSeq" id="XP_066917531.1">
    <property type="nucleotide sequence ID" value="XM_067061430.1"/>
</dbReference>
<dbReference type="GeneID" id="136804908"/>
<keyword evidence="1" id="KW-0325">Glycoprotein</keyword>
<dbReference type="InterPro" id="IPR016201">
    <property type="entry name" value="PSI"/>
</dbReference>
<dbReference type="PANTHER" id="PTHR15191:SF3">
    <property type="entry name" value="PITUITARY TUMOR-TRANSFORMING GENE PROTEIN-BINDING FACTOR"/>
    <property type="match status" value="1"/>
</dbReference>
<feature type="region of interest" description="Disordered" evidence="2">
    <location>
        <begin position="198"/>
        <end position="218"/>
    </location>
</feature>
<dbReference type="SUPFAM" id="SSF57184">
    <property type="entry name" value="Growth factor receptor domain"/>
    <property type="match status" value="1"/>
</dbReference>
<evidence type="ECO:0000256" key="4">
    <source>
        <dbReference type="SAM" id="SignalP"/>
    </source>
</evidence>
<organism evidence="6 7">
    <name type="scientific">Clytia hemisphaerica</name>
    <dbReference type="NCBI Taxonomy" id="252671"/>
    <lineage>
        <taxon>Eukaryota</taxon>
        <taxon>Metazoa</taxon>
        <taxon>Cnidaria</taxon>
        <taxon>Hydrozoa</taxon>
        <taxon>Hydroidolina</taxon>
        <taxon>Leptothecata</taxon>
        <taxon>Obeliida</taxon>
        <taxon>Clytiidae</taxon>
        <taxon>Clytia</taxon>
    </lineage>
</organism>
<name>A0A7M5UB34_9CNID</name>
<evidence type="ECO:0000256" key="3">
    <source>
        <dbReference type="SAM" id="Phobius"/>
    </source>
</evidence>
<evidence type="ECO:0000259" key="5">
    <source>
        <dbReference type="SMART" id="SM00423"/>
    </source>
</evidence>
<accession>A0A7M5UB34</accession>
<keyword evidence="3" id="KW-1133">Transmembrane helix</keyword>
<evidence type="ECO:0000313" key="7">
    <source>
        <dbReference type="Proteomes" id="UP000594262"/>
    </source>
</evidence>
<dbReference type="PANTHER" id="PTHR15191">
    <property type="entry name" value="PROTEIN CBG20567"/>
    <property type="match status" value="1"/>
</dbReference>
<feature type="transmembrane region" description="Helical" evidence="3">
    <location>
        <begin position="414"/>
        <end position="437"/>
    </location>
</feature>
<feature type="signal peptide" evidence="4">
    <location>
        <begin position="1"/>
        <end position="20"/>
    </location>
</feature>
<dbReference type="SMART" id="SM00423">
    <property type="entry name" value="PSI"/>
    <property type="match status" value="3"/>
</dbReference>
<keyword evidence="3" id="KW-0812">Transmembrane</keyword>
<keyword evidence="7" id="KW-1185">Reference proteome</keyword>
<dbReference type="InterPro" id="IPR052304">
    <property type="entry name" value="PTTG1IP"/>
</dbReference>
<feature type="domain" description="PSI" evidence="5">
    <location>
        <begin position="363"/>
        <end position="411"/>
    </location>
</feature>
<dbReference type="Proteomes" id="UP000594262">
    <property type="component" value="Unplaced"/>
</dbReference>
<keyword evidence="4" id="KW-0732">Signal</keyword>